<gene>
    <name evidence="2" type="ORF">GCM10023189_26120</name>
</gene>
<organism evidence="2 3">
    <name type="scientific">Nibrella saemangeumensis</name>
    <dbReference type="NCBI Taxonomy" id="1084526"/>
    <lineage>
        <taxon>Bacteria</taxon>
        <taxon>Pseudomonadati</taxon>
        <taxon>Bacteroidota</taxon>
        <taxon>Cytophagia</taxon>
        <taxon>Cytophagales</taxon>
        <taxon>Spirosomataceae</taxon>
        <taxon>Nibrella</taxon>
    </lineage>
</organism>
<comment type="caution">
    <text evidence="2">The sequence shown here is derived from an EMBL/GenBank/DDBJ whole genome shotgun (WGS) entry which is preliminary data.</text>
</comment>
<keyword evidence="1" id="KW-0732">Signal</keyword>
<keyword evidence="3" id="KW-1185">Reference proteome</keyword>
<dbReference type="EMBL" id="BAABHD010000028">
    <property type="protein sequence ID" value="GAA4456602.1"/>
    <property type="molecule type" value="Genomic_DNA"/>
</dbReference>
<feature type="signal peptide" evidence="1">
    <location>
        <begin position="1"/>
        <end position="29"/>
    </location>
</feature>
<sequence>MFKKIIYYKMNKGILTYLLVLMTSLTVFAQSADDLAGEYYKNGDFEKAALEYSKQIRKGAAWQTLFRYVNSLKRVNKSDEALKFLKKQVRSDEDNKVYYDVLTGYLLKDQPDTTKSYNAFAAAFADAKGSGDRLARLGEAFKEVEEPRWAIKSYETARTVAKEESAHSEELAALYRSTGSTEKYIEEMLTVLQQGEKKEVVYNSLQTVVNSKDEALLEKVVYDKIQKNPNVLAYNEVLSWYLLQKQRFNRALIQEKAMDRRMKMNGSRVYDLGQMALNSKDYKTAADAFEYIVTSYPQGQLYPIARRMVINAREEQVKYTYPVDKAEIHKLIRDYQKMLREIGLNPRTLEALRNTANLYAYYLDEKDSALTALNTAIEMGRGDKNFVDKCKIDKGDIYLLMGEPWESTLLYSQVEKSQKEELLGYEAKLKNAKLHYYKGEFVLAKELLDILKMATSREIANDAESLSLLIVDNTGMDSTEAAMKEYASIDLMLFQNKTDQAIEALNKMQIQYKDHSLVDEIIWLRAKTFQKQGRYDEAIEDLKKIVAGYPQDILGDDALFLYATITEERKKDKPAAMDLYQKLLQDYPGSIHVAEARKRFRLLRGDIIN</sequence>
<proteinExistence type="predicted"/>
<dbReference type="Pfam" id="PF13432">
    <property type="entry name" value="TPR_16"/>
    <property type="match status" value="1"/>
</dbReference>
<accession>A0ABP8MV30</accession>
<feature type="chain" id="PRO_5045362169" evidence="1">
    <location>
        <begin position="30"/>
        <end position="609"/>
    </location>
</feature>
<protein>
    <submittedName>
        <fullName evidence="2">Tetratricopeptide repeat protein</fullName>
    </submittedName>
</protein>
<dbReference type="Proteomes" id="UP001501175">
    <property type="component" value="Unassembled WGS sequence"/>
</dbReference>
<evidence type="ECO:0000313" key="3">
    <source>
        <dbReference type="Proteomes" id="UP001501175"/>
    </source>
</evidence>
<dbReference type="Gene3D" id="1.25.40.10">
    <property type="entry name" value="Tetratricopeptide repeat domain"/>
    <property type="match status" value="3"/>
</dbReference>
<reference evidence="3" key="1">
    <citation type="journal article" date="2019" name="Int. J. Syst. Evol. Microbiol.">
        <title>The Global Catalogue of Microorganisms (GCM) 10K type strain sequencing project: providing services to taxonomists for standard genome sequencing and annotation.</title>
        <authorList>
            <consortium name="The Broad Institute Genomics Platform"/>
            <consortium name="The Broad Institute Genome Sequencing Center for Infectious Disease"/>
            <person name="Wu L."/>
            <person name="Ma J."/>
        </authorList>
    </citation>
    <scope>NUCLEOTIDE SEQUENCE [LARGE SCALE GENOMIC DNA]</scope>
    <source>
        <strain evidence="3">JCM 17927</strain>
    </source>
</reference>
<evidence type="ECO:0000256" key="1">
    <source>
        <dbReference type="SAM" id="SignalP"/>
    </source>
</evidence>
<name>A0ABP8MV30_9BACT</name>
<dbReference type="SUPFAM" id="SSF48452">
    <property type="entry name" value="TPR-like"/>
    <property type="match status" value="3"/>
</dbReference>
<dbReference type="InterPro" id="IPR011990">
    <property type="entry name" value="TPR-like_helical_dom_sf"/>
</dbReference>
<evidence type="ECO:0000313" key="2">
    <source>
        <dbReference type="EMBL" id="GAA4456602.1"/>
    </source>
</evidence>